<dbReference type="PANTHER" id="PTHR10381">
    <property type="entry name" value="ATP-DEPENDENT CLP PROTEASE PROTEOLYTIC SUBUNIT"/>
    <property type="match status" value="1"/>
</dbReference>
<dbReference type="RefSeq" id="XP_002507239.1">
    <property type="nucleotide sequence ID" value="XM_002507193.1"/>
</dbReference>
<dbReference type="SUPFAM" id="SSF52096">
    <property type="entry name" value="ClpP/crotonase"/>
    <property type="match status" value="1"/>
</dbReference>
<dbReference type="KEGG" id="mis:MICPUN_71140"/>
<keyword evidence="5" id="KW-1185">Reference proteome</keyword>
<dbReference type="GO" id="GO:0004252">
    <property type="term" value="F:serine-type endopeptidase activity"/>
    <property type="evidence" value="ECO:0007669"/>
    <property type="project" value="InterPro"/>
</dbReference>
<evidence type="ECO:0000256" key="2">
    <source>
        <dbReference type="RuleBase" id="RU003567"/>
    </source>
</evidence>
<dbReference type="InterPro" id="IPR001907">
    <property type="entry name" value="ClpP"/>
</dbReference>
<evidence type="ECO:0000313" key="5">
    <source>
        <dbReference type="Proteomes" id="UP000002009"/>
    </source>
</evidence>
<dbReference type="OMA" id="EFLYLQW"/>
<sequence>PASANPGASYSEHKPKTPPPDLPSLLLDSRIIYIGMPLVPAVTELIVSELLYMQYTDPARPCYIYINSTGCQRADGEVVGFETEATSIYDTMKYIGNEIFTVGTGVAIGQACMLLSAGDKGKRFMTKNATAMLHQPRVPSTGQRQAIELHIKWKEVLEQKKTMVDILSQTTGHSKEQIDKDIQRPMYMTAEDAIAYGIIDKIV</sequence>
<dbReference type="STRING" id="296587.C1FE34"/>
<dbReference type="InterPro" id="IPR023562">
    <property type="entry name" value="ClpP/TepA"/>
</dbReference>
<dbReference type="Proteomes" id="UP000002009">
    <property type="component" value="Chromosome 1"/>
</dbReference>
<evidence type="ECO:0000313" key="4">
    <source>
        <dbReference type="EMBL" id="ACO68497.1"/>
    </source>
</evidence>
<dbReference type="eggNOG" id="KOG0840">
    <property type="taxonomic scope" value="Eukaryota"/>
</dbReference>
<dbReference type="FunCoup" id="C1FE34">
    <property type="interactions" value="529"/>
</dbReference>
<dbReference type="GO" id="GO:0006515">
    <property type="term" value="P:protein quality control for misfolded or incompletely synthesized proteins"/>
    <property type="evidence" value="ECO:0007669"/>
    <property type="project" value="TreeGrafter"/>
</dbReference>
<dbReference type="GO" id="GO:0009536">
    <property type="term" value="C:plastid"/>
    <property type="evidence" value="ECO:0007669"/>
    <property type="project" value="UniProtKB-ARBA"/>
</dbReference>
<reference evidence="4 5" key="1">
    <citation type="journal article" date="2009" name="Science">
        <title>Green evolution and dynamic adaptations revealed by genomes of the marine picoeukaryotes Micromonas.</title>
        <authorList>
            <person name="Worden A.Z."/>
            <person name="Lee J.H."/>
            <person name="Mock T."/>
            <person name="Rouze P."/>
            <person name="Simmons M.P."/>
            <person name="Aerts A.L."/>
            <person name="Allen A.E."/>
            <person name="Cuvelier M.L."/>
            <person name="Derelle E."/>
            <person name="Everett M.V."/>
            <person name="Foulon E."/>
            <person name="Grimwood J."/>
            <person name="Gundlach H."/>
            <person name="Henrissat B."/>
            <person name="Napoli C."/>
            <person name="McDonald S.M."/>
            <person name="Parker M.S."/>
            <person name="Rombauts S."/>
            <person name="Salamov A."/>
            <person name="Von Dassow P."/>
            <person name="Badger J.H."/>
            <person name="Coutinho P.M."/>
            <person name="Demir E."/>
            <person name="Dubchak I."/>
            <person name="Gentemann C."/>
            <person name="Eikrem W."/>
            <person name="Gready J.E."/>
            <person name="John U."/>
            <person name="Lanier W."/>
            <person name="Lindquist E.A."/>
            <person name="Lucas S."/>
            <person name="Mayer K.F."/>
            <person name="Moreau H."/>
            <person name="Not F."/>
            <person name="Otillar R."/>
            <person name="Panaud O."/>
            <person name="Pangilinan J."/>
            <person name="Paulsen I."/>
            <person name="Piegu B."/>
            <person name="Poliakov A."/>
            <person name="Robbens S."/>
            <person name="Schmutz J."/>
            <person name="Toulza E."/>
            <person name="Wyss T."/>
            <person name="Zelensky A."/>
            <person name="Zhou K."/>
            <person name="Armbrust E.V."/>
            <person name="Bhattacharya D."/>
            <person name="Goodenough U.W."/>
            <person name="Van de Peer Y."/>
            <person name="Grigoriev I.V."/>
        </authorList>
    </citation>
    <scope>NUCLEOTIDE SEQUENCE [LARGE SCALE GENOMIC DNA]</scope>
    <source>
        <strain evidence="5">RCC299 / NOUM17</strain>
    </source>
</reference>
<dbReference type="CDD" id="cd07017">
    <property type="entry name" value="S14_ClpP_2"/>
    <property type="match status" value="1"/>
</dbReference>
<dbReference type="GO" id="GO:0004176">
    <property type="term" value="F:ATP-dependent peptidase activity"/>
    <property type="evidence" value="ECO:0007669"/>
    <property type="project" value="InterPro"/>
</dbReference>
<gene>
    <name evidence="4" type="ORF">MICPUN_71140</name>
</gene>
<dbReference type="GO" id="GO:0051117">
    <property type="term" value="F:ATPase binding"/>
    <property type="evidence" value="ECO:0007669"/>
    <property type="project" value="TreeGrafter"/>
</dbReference>
<feature type="non-terminal residue" evidence="4">
    <location>
        <position position="1"/>
    </location>
</feature>
<dbReference type="InParanoid" id="C1FE34"/>
<dbReference type="Pfam" id="PF00574">
    <property type="entry name" value="CLP_protease"/>
    <property type="match status" value="1"/>
</dbReference>
<dbReference type="OrthoDB" id="2017408at2759"/>
<organism evidence="4 5">
    <name type="scientific">Micromonas commoda (strain RCC299 / NOUM17 / CCMP2709)</name>
    <name type="common">Picoplanktonic green alga</name>
    <dbReference type="NCBI Taxonomy" id="296587"/>
    <lineage>
        <taxon>Eukaryota</taxon>
        <taxon>Viridiplantae</taxon>
        <taxon>Chlorophyta</taxon>
        <taxon>Mamiellophyceae</taxon>
        <taxon>Mamiellales</taxon>
        <taxon>Mamiellaceae</taxon>
        <taxon>Micromonas</taxon>
    </lineage>
</organism>
<dbReference type="PANTHER" id="PTHR10381:SF6">
    <property type="entry name" value="ATP-DEPENDENT CLP PROTEASE PROTEOLYTIC SUBUNIT-RELATED PROTEIN 3, CHLOROPLASTIC"/>
    <property type="match status" value="1"/>
</dbReference>
<evidence type="ECO:0000256" key="3">
    <source>
        <dbReference type="SAM" id="MobiDB-lite"/>
    </source>
</evidence>
<comment type="similarity">
    <text evidence="1 2">Belongs to the peptidase S14 family.</text>
</comment>
<dbReference type="EMBL" id="CP001574">
    <property type="protein sequence ID" value="ACO68497.1"/>
    <property type="molecule type" value="Genomic_DNA"/>
</dbReference>
<feature type="non-terminal residue" evidence="4">
    <location>
        <position position="203"/>
    </location>
</feature>
<dbReference type="PRINTS" id="PR00127">
    <property type="entry name" value="CLPPROTEASEP"/>
</dbReference>
<accession>C1FE34</accession>
<name>C1FE34_MICCC</name>
<evidence type="ECO:0000256" key="1">
    <source>
        <dbReference type="ARBA" id="ARBA00007039"/>
    </source>
</evidence>
<protein>
    <recommendedName>
        <fullName evidence="2">ATP-dependent Clp protease proteolytic subunit</fullName>
    </recommendedName>
</protein>
<feature type="region of interest" description="Disordered" evidence="3">
    <location>
        <begin position="1"/>
        <end position="20"/>
    </location>
</feature>
<dbReference type="AlphaFoldDB" id="C1FE34"/>
<proteinExistence type="inferred from homology"/>
<dbReference type="InterPro" id="IPR029045">
    <property type="entry name" value="ClpP/crotonase-like_dom_sf"/>
</dbReference>
<dbReference type="Gene3D" id="3.90.226.10">
    <property type="entry name" value="2-enoyl-CoA Hydratase, Chain A, domain 1"/>
    <property type="match status" value="1"/>
</dbReference>
<dbReference type="GO" id="GO:0009368">
    <property type="term" value="C:endopeptidase Clp complex"/>
    <property type="evidence" value="ECO:0007669"/>
    <property type="project" value="TreeGrafter"/>
</dbReference>
<dbReference type="GeneID" id="8250553"/>